<evidence type="ECO:0000313" key="2">
    <source>
        <dbReference type="EMBL" id="KAK1730560.1"/>
    </source>
</evidence>
<feature type="compositionally biased region" description="Basic and acidic residues" evidence="1">
    <location>
        <begin position="106"/>
        <end position="119"/>
    </location>
</feature>
<dbReference type="EMBL" id="JAHMHS010000006">
    <property type="protein sequence ID" value="KAK1730560.1"/>
    <property type="molecule type" value="Genomic_DNA"/>
</dbReference>
<dbReference type="GeneID" id="85386569"/>
<dbReference type="AlphaFoldDB" id="A0AAD8XNC7"/>
<organism evidence="2 3">
    <name type="scientific">Glomerella acutata</name>
    <name type="common">Colletotrichum acutatum</name>
    <dbReference type="NCBI Taxonomy" id="27357"/>
    <lineage>
        <taxon>Eukaryota</taxon>
        <taxon>Fungi</taxon>
        <taxon>Dikarya</taxon>
        <taxon>Ascomycota</taxon>
        <taxon>Pezizomycotina</taxon>
        <taxon>Sordariomycetes</taxon>
        <taxon>Hypocreomycetidae</taxon>
        <taxon>Glomerellales</taxon>
        <taxon>Glomerellaceae</taxon>
        <taxon>Colletotrichum</taxon>
        <taxon>Colletotrichum acutatum species complex</taxon>
    </lineage>
</organism>
<feature type="region of interest" description="Disordered" evidence="1">
    <location>
        <begin position="181"/>
        <end position="200"/>
    </location>
</feature>
<gene>
    <name evidence="2" type="ORF">BDZ83DRAFT_374701</name>
</gene>
<reference evidence="2" key="1">
    <citation type="submission" date="2021-12" db="EMBL/GenBank/DDBJ databases">
        <title>Comparative genomics, transcriptomics and evolutionary studies reveal genomic signatures of adaptation to plant cell wall in hemibiotrophic fungi.</title>
        <authorList>
            <consortium name="DOE Joint Genome Institute"/>
            <person name="Baroncelli R."/>
            <person name="Diaz J.F."/>
            <person name="Benocci T."/>
            <person name="Peng M."/>
            <person name="Battaglia E."/>
            <person name="Haridas S."/>
            <person name="Andreopoulos W."/>
            <person name="Labutti K."/>
            <person name="Pangilinan J."/>
            <person name="Floch G.L."/>
            <person name="Makela M.R."/>
            <person name="Henrissat B."/>
            <person name="Grigoriev I.V."/>
            <person name="Crouch J.A."/>
            <person name="De Vries R.P."/>
            <person name="Sukno S.A."/>
            <person name="Thon M.R."/>
        </authorList>
    </citation>
    <scope>NUCLEOTIDE SEQUENCE</scope>
    <source>
        <strain evidence="2">CBS 112980</strain>
    </source>
</reference>
<evidence type="ECO:0000313" key="3">
    <source>
        <dbReference type="Proteomes" id="UP001244207"/>
    </source>
</evidence>
<protein>
    <submittedName>
        <fullName evidence="2">Uncharacterized protein</fullName>
    </submittedName>
</protein>
<feature type="compositionally biased region" description="Polar residues" evidence="1">
    <location>
        <begin position="120"/>
        <end position="131"/>
    </location>
</feature>
<accession>A0AAD8XNC7</accession>
<sequence>MTVIPAGRGFALMAWRHGQNTRFTFSTHSTEGALQRESCRFSLPALDLGKSMWQCLFDKKIPIFFYPVCSTAARAREREHGVRASGLRSFLVFALMKKGAKKRRNEPKERAAWGSDSKRYSGSQTQKPGTQRKQEMDLPLFWQRSGLPLGWGCSALLHVLLCTCDKVGVCVRYVKRTERGSGRGRDVRHGLRGLPSPSCSTAKEKRYEQHIKSTPTLPYQPVLDSIKATTLRSLNDIRSSSSARPLCVLRNSVPFGRPINGHSTVKLYRSFILERI</sequence>
<evidence type="ECO:0000256" key="1">
    <source>
        <dbReference type="SAM" id="MobiDB-lite"/>
    </source>
</evidence>
<name>A0AAD8XNC7_GLOAC</name>
<dbReference type="Proteomes" id="UP001244207">
    <property type="component" value="Unassembled WGS sequence"/>
</dbReference>
<comment type="caution">
    <text evidence="2">The sequence shown here is derived from an EMBL/GenBank/DDBJ whole genome shotgun (WGS) entry which is preliminary data.</text>
</comment>
<feature type="region of interest" description="Disordered" evidence="1">
    <location>
        <begin position="101"/>
        <end position="135"/>
    </location>
</feature>
<keyword evidence="3" id="KW-1185">Reference proteome</keyword>
<dbReference type="RefSeq" id="XP_060370615.1">
    <property type="nucleotide sequence ID" value="XM_060502670.1"/>
</dbReference>
<proteinExistence type="predicted"/>